<name>A0ABT5PGQ6_9PSED</name>
<keyword evidence="2" id="KW-0012">Acyltransferase</keyword>
<dbReference type="EMBL" id="JAMDGS010000001">
    <property type="protein sequence ID" value="MDD1122993.1"/>
    <property type="molecule type" value="Genomic_DNA"/>
</dbReference>
<reference evidence="4" key="1">
    <citation type="submission" date="2022-05" db="EMBL/GenBank/DDBJ databases">
        <title>Novel Pseudomonas spp. Isolated from a Rainbow Trout Aquaculture Facility.</title>
        <authorList>
            <person name="Testerman T."/>
            <person name="Graf J."/>
        </authorList>
    </citation>
    <scope>NUCLEOTIDE SEQUENCE</scope>
    <source>
        <strain evidence="4">ID386</strain>
    </source>
</reference>
<dbReference type="RefSeq" id="WP_273898595.1">
    <property type="nucleotide sequence ID" value="NZ_JAMDGS010000001.1"/>
</dbReference>
<dbReference type="InterPro" id="IPR013747">
    <property type="entry name" value="ACP_syn_III_C"/>
</dbReference>
<evidence type="ECO:0000256" key="1">
    <source>
        <dbReference type="ARBA" id="ARBA00022679"/>
    </source>
</evidence>
<dbReference type="SUPFAM" id="SSF53901">
    <property type="entry name" value="Thiolase-like"/>
    <property type="match status" value="2"/>
</dbReference>
<dbReference type="CDD" id="cd00827">
    <property type="entry name" value="init_cond_enzymes"/>
    <property type="match status" value="1"/>
</dbReference>
<keyword evidence="5" id="KW-1185">Reference proteome</keyword>
<dbReference type="Pfam" id="PF08541">
    <property type="entry name" value="ACP_syn_III_C"/>
    <property type="match status" value="1"/>
</dbReference>
<dbReference type="Proteomes" id="UP001150531">
    <property type="component" value="Unassembled WGS sequence"/>
</dbReference>
<feature type="domain" description="Beta-ketoacyl-[acyl-carrier-protein] synthase III C-terminal" evidence="3">
    <location>
        <begin position="287"/>
        <end position="365"/>
    </location>
</feature>
<evidence type="ECO:0000313" key="4">
    <source>
        <dbReference type="EMBL" id="MDD1122993.1"/>
    </source>
</evidence>
<proteinExistence type="predicted"/>
<accession>A0ABT5PGQ6</accession>
<dbReference type="InterPro" id="IPR016039">
    <property type="entry name" value="Thiolase-like"/>
</dbReference>
<sequence>MNNTVYINRTGTFLPGNPVSNEEIEGILGMVAGKPSKLRERILKSNGIKSRHYAIDPLTGRTTHTNAQLAAKAIQNALLNYSSLSDISLISCGTGSPDQILPSIASMVHGELKNPPCELASFSGACLSGLSAMKFGYMSILSGLENNAITTGSELTSTMMCGKNFVEELHSAFERFDSNPEIAFERDFLRWMLSDGAGAFLMTNKPNESELSLRIDWIEIFSYASVLPPCMYLGAEKLEDGSLKGWREFNSYRELGDRSIFSLTQDVKLLNEHVIDFTVARGLQDTLKKHPTNPQQIAWFLPHYSSNYFREKVYNSLKSIDFEIPFECWHTNLERVGNIGSASIYFLINDLLKSKKLKHGDAILCYVPESARFSTGFARMTAVQH</sequence>
<protein>
    <submittedName>
        <fullName evidence="4">Beta-ketoacyl-ACP synthase III</fullName>
    </submittedName>
</protein>
<keyword evidence="1" id="KW-0808">Transferase</keyword>
<evidence type="ECO:0000313" key="5">
    <source>
        <dbReference type="Proteomes" id="UP001150531"/>
    </source>
</evidence>
<dbReference type="PANTHER" id="PTHR34069:SF2">
    <property type="entry name" value="BETA-KETOACYL-[ACYL-CARRIER-PROTEIN] SYNTHASE III"/>
    <property type="match status" value="1"/>
</dbReference>
<dbReference type="Gene3D" id="3.40.47.10">
    <property type="match status" value="2"/>
</dbReference>
<evidence type="ECO:0000256" key="2">
    <source>
        <dbReference type="ARBA" id="ARBA00023315"/>
    </source>
</evidence>
<gene>
    <name evidence="4" type="ORF">M5G18_00175</name>
</gene>
<dbReference type="PANTHER" id="PTHR34069">
    <property type="entry name" value="3-OXOACYL-[ACYL-CARRIER-PROTEIN] SYNTHASE 3"/>
    <property type="match status" value="1"/>
</dbReference>
<dbReference type="NCBIfam" id="NF005293">
    <property type="entry name" value="PRK06816.1"/>
    <property type="match status" value="1"/>
</dbReference>
<organism evidence="4 5">
    <name type="scientific">Pseudomonas aphyarum</name>
    <dbReference type="NCBI Taxonomy" id="2942629"/>
    <lineage>
        <taxon>Bacteria</taxon>
        <taxon>Pseudomonadati</taxon>
        <taxon>Pseudomonadota</taxon>
        <taxon>Gammaproteobacteria</taxon>
        <taxon>Pseudomonadales</taxon>
        <taxon>Pseudomonadaceae</taxon>
        <taxon>Pseudomonas</taxon>
    </lineage>
</organism>
<evidence type="ECO:0000259" key="3">
    <source>
        <dbReference type="Pfam" id="PF08541"/>
    </source>
</evidence>
<comment type="caution">
    <text evidence="4">The sequence shown here is derived from an EMBL/GenBank/DDBJ whole genome shotgun (WGS) entry which is preliminary data.</text>
</comment>